<evidence type="ECO:0000313" key="8">
    <source>
        <dbReference type="Proteomes" id="UP001165085"/>
    </source>
</evidence>
<evidence type="ECO:0000256" key="4">
    <source>
        <dbReference type="ARBA" id="ARBA00023136"/>
    </source>
</evidence>
<comment type="caution">
    <text evidence="5">Lacks conserved residue(s) required for the propagation of feature annotation.</text>
</comment>
<feature type="compositionally biased region" description="Gly residues" evidence="6">
    <location>
        <begin position="219"/>
        <end position="249"/>
    </location>
</feature>
<reference evidence="8" key="1">
    <citation type="journal article" date="2023" name="Commun. Biol.">
        <title>Genome analysis of Parmales, the sister group of diatoms, reveals the evolutionary specialization of diatoms from phago-mixotrophs to photoautotrophs.</title>
        <authorList>
            <person name="Ban H."/>
            <person name="Sato S."/>
            <person name="Yoshikawa S."/>
            <person name="Yamada K."/>
            <person name="Nakamura Y."/>
            <person name="Ichinomiya M."/>
            <person name="Sato N."/>
            <person name="Blanc-Mathieu R."/>
            <person name="Endo H."/>
            <person name="Kuwata A."/>
            <person name="Ogata H."/>
        </authorList>
    </citation>
    <scope>NUCLEOTIDE SEQUENCE [LARGE SCALE GENOMIC DNA]</scope>
    <source>
        <strain evidence="8">NIES 3701</strain>
    </source>
</reference>
<dbReference type="PANTHER" id="PTHR19317">
    <property type="entry name" value="PRENYLATED RAB ACCEPTOR 1-RELATED"/>
    <property type="match status" value="1"/>
</dbReference>
<evidence type="ECO:0000256" key="2">
    <source>
        <dbReference type="ARBA" id="ARBA00022692"/>
    </source>
</evidence>
<evidence type="ECO:0000256" key="3">
    <source>
        <dbReference type="ARBA" id="ARBA00022989"/>
    </source>
</evidence>
<protein>
    <recommendedName>
        <fullName evidence="5">PRA1 family protein</fullName>
    </recommendedName>
</protein>
<comment type="caution">
    <text evidence="7">The sequence shown here is derived from an EMBL/GenBank/DDBJ whole genome shotgun (WGS) entry which is preliminary data.</text>
</comment>
<dbReference type="PANTHER" id="PTHR19317:SF0">
    <property type="entry name" value="PRENYLATED RAB ACCEPTOR PROTEIN 1"/>
    <property type="match status" value="1"/>
</dbReference>
<comment type="similarity">
    <text evidence="5">Belongs to the PRA1 family.</text>
</comment>
<name>A0A9W6ZH50_9STRA</name>
<evidence type="ECO:0000256" key="5">
    <source>
        <dbReference type="RuleBase" id="RU363107"/>
    </source>
</evidence>
<feature type="region of interest" description="Disordered" evidence="6">
    <location>
        <begin position="208"/>
        <end position="249"/>
    </location>
</feature>
<proteinExistence type="inferred from homology"/>
<dbReference type="AlphaFoldDB" id="A0A9W6ZH50"/>
<keyword evidence="8" id="KW-1185">Reference proteome</keyword>
<organism evidence="7 8">
    <name type="scientific">Triparma strigata</name>
    <dbReference type="NCBI Taxonomy" id="1606541"/>
    <lineage>
        <taxon>Eukaryota</taxon>
        <taxon>Sar</taxon>
        <taxon>Stramenopiles</taxon>
        <taxon>Ochrophyta</taxon>
        <taxon>Bolidophyceae</taxon>
        <taxon>Parmales</taxon>
        <taxon>Triparmaceae</taxon>
        <taxon>Triparma</taxon>
    </lineage>
</organism>
<dbReference type="GO" id="GO:0005794">
    <property type="term" value="C:Golgi apparatus"/>
    <property type="evidence" value="ECO:0007669"/>
    <property type="project" value="TreeGrafter"/>
</dbReference>
<dbReference type="EMBL" id="BRXY01000001">
    <property type="protein sequence ID" value="GMH51187.1"/>
    <property type="molecule type" value="Genomic_DNA"/>
</dbReference>
<keyword evidence="3 5" id="KW-1133">Transmembrane helix</keyword>
<evidence type="ECO:0000256" key="1">
    <source>
        <dbReference type="ARBA" id="ARBA00004141"/>
    </source>
</evidence>
<dbReference type="Proteomes" id="UP001165085">
    <property type="component" value="Unassembled WGS sequence"/>
</dbReference>
<feature type="transmembrane region" description="Helical" evidence="5">
    <location>
        <begin position="75"/>
        <end position="93"/>
    </location>
</feature>
<dbReference type="GO" id="GO:0016020">
    <property type="term" value="C:membrane"/>
    <property type="evidence" value="ECO:0007669"/>
    <property type="project" value="UniProtKB-SubCell"/>
</dbReference>
<gene>
    <name evidence="7" type="ORF">TrST_g8608</name>
</gene>
<dbReference type="InterPro" id="IPR004895">
    <property type="entry name" value="Prenylated_rab_accept_PRA1"/>
</dbReference>
<dbReference type="OrthoDB" id="10485556at2759"/>
<comment type="subcellular location">
    <subcellularLocation>
        <location evidence="1 5">Membrane</location>
        <topology evidence="1 5">Multi-pass membrane protein</topology>
    </subcellularLocation>
</comment>
<accession>A0A9W6ZH50</accession>
<dbReference type="Pfam" id="PF03208">
    <property type="entry name" value="PRA1"/>
    <property type="match status" value="1"/>
</dbReference>
<evidence type="ECO:0000313" key="7">
    <source>
        <dbReference type="EMBL" id="GMH51187.1"/>
    </source>
</evidence>
<keyword evidence="4 5" id="KW-0472">Membrane</keyword>
<keyword evidence="2 5" id="KW-0812">Transmembrane</keyword>
<sequence length="249" mass="26796">MNNPALMDELVLSGKQAVLGAVNKGRVLVHMCRPMSDFLDAKTLKFSLPTSPTTGQLEINILMTRWKSNMHAYRYNYIVIAVGTVCMAALYFWRLLFAFFFSAVIFLFSHLSTIVKPEPIVIGQHVVSSRDKLIASSLISAIFFFVFRALTPTILLMALCFVMASIHAMLRSKPPALSAKRQEEAAEVKATNEATAVEEGSLMEEDLNNEGSNNNMRARGGGGGGGGGGVGHFVGGGGGGGGQGFKKME</sequence>
<evidence type="ECO:0000256" key="6">
    <source>
        <dbReference type="SAM" id="MobiDB-lite"/>
    </source>
</evidence>